<evidence type="ECO:0008006" key="6">
    <source>
        <dbReference type="Google" id="ProtNLM"/>
    </source>
</evidence>
<comment type="similarity">
    <text evidence="1">Belongs to the CCDC53 family.</text>
</comment>
<proteinExistence type="inferred from homology"/>
<reference evidence="4" key="2">
    <citation type="submission" date="2020-05" db="UniProtKB">
        <authorList>
            <consortium name="EnsemblMetazoa"/>
        </authorList>
    </citation>
    <scope>IDENTIFICATION</scope>
    <source>
        <strain evidence="4">IAEA</strain>
    </source>
</reference>
<evidence type="ECO:0000256" key="1">
    <source>
        <dbReference type="ARBA" id="ARBA00006290"/>
    </source>
</evidence>
<dbReference type="PANTHER" id="PTHR13015:SF0">
    <property type="entry name" value="WASH COMPLEX SUBUNIT 3"/>
    <property type="match status" value="1"/>
</dbReference>
<dbReference type="STRING" id="37001.A0A1A9WDM0"/>
<name>A0A1A9WDM0_9MUSC</name>
<evidence type="ECO:0000313" key="4">
    <source>
        <dbReference type="EnsemblMetazoa" id="GBRI015751-PA"/>
    </source>
</evidence>
<feature type="coiled-coil region" evidence="2">
    <location>
        <begin position="43"/>
        <end position="70"/>
    </location>
</feature>
<evidence type="ECO:0000313" key="5">
    <source>
        <dbReference type="Proteomes" id="UP000091820"/>
    </source>
</evidence>
<keyword evidence="2" id="KW-0175">Coiled coil</keyword>
<reference evidence="5" key="1">
    <citation type="submission" date="2014-03" db="EMBL/GenBank/DDBJ databases">
        <authorList>
            <person name="Aksoy S."/>
            <person name="Warren W."/>
            <person name="Wilson R.K."/>
        </authorList>
    </citation>
    <scope>NUCLEOTIDE SEQUENCE [LARGE SCALE GENOMIC DNA]</scope>
    <source>
        <strain evidence="5">IAEA</strain>
    </source>
</reference>
<dbReference type="AlphaFoldDB" id="A0A1A9WDM0"/>
<sequence length="162" mass="18581">MDASEILIQNVDKTQLPALHQKRILAFVNSFLISSCSFLNDFVLKCETKFIELERKLQKVEAALIILETKLASLPDEDDKVNTASNEINTNETPEKQLQSVCNERPNNKEEEEEEEGKKHQYIKACEHELFKKYFKMMQVGVPAQAVKIKMQAEGIDPNILE</sequence>
<organism evidence="4 5">
    <name type="scientific">Glossina brevipalpis</name>
    <dbReference type="NCBI Taxonomy" id="37001"/>
    <lineage>
        <taxon>Eukaryota</taxon>
        <taxon>Metazoa</taxon>
        <taxon>Ecdysozoa</taxon>
        <taxon>Arthropoda</taxon>
        <taxon>Hexapoda</taxon>
        <taxon>Insecta</taxon>
        <taxon>Pterygota</taxon>
        <taxon>Neoptera</taxon>
        <taxon>Endopterygota</taxon>
        <taxon>Diptera</taxon>
        <taxon>Brachycera</taxon>
        <taxon>Muscomorpha</taxon>
        <taxon>Hippoboscoidea</taxon>
        <taxon>Glossinidae</taxon>
        <taxon>Glossina</taxon>
    </lineage>
</organism>
<dbReference type="EnsemblMetazoa" id="GBRI015751-RA">
    <property type="protein sequence ID" value="GBRI015751-PA"/>
    <property type="gene ID" value="GBRI015751"/>
</dbReference>
<dbReference type="GO" id="GO:0030041">
    <property type="term" value="P:actin filament polymerization"/>
    <property type="evidence" value="ECO:0007669"/>
    <property type="project" value="TreeGrafter"/>
</dbReference>
<evidence type="ECO:0000256" key="3">
    <source>
        <dbReference type="SAM" id="MobiDB-lite"/>
    </source>
</evidence>
<feature type="region of interest" description="Disordered" evidence="3">
    <location>
        <begin position="78"/>
        <end position="119"/>
    </location>
</feature>
<dbReference type="PANTHER" id="PTHR13015">
    <property type="entry name" value="PROTEIN AD-016-RELATED"/>
    <property type="match status" value="1"/>
</dbReference>
<dbReference type="Pfam" id="PF10152">
    <property type="entry name" value="CCDC53"/>
    <property type="match status" value="1"/>
</dbReference>
<dbReference type="GO" id="GO:0071203">
    <property type="term" value="C:WASH complex"/>
    <property type="evidence" value="ECO:0007669"/>
    <property type="project" value="InterPro"/>
</dbReference>
<dbReference type="VEuPathDB" id="VectorBase:GBRI015751"/>
<accession>A0A1A9WDM0</accession>
<protein>
    <recommendedName>
        <fullName evidence="6">WASH complex subunit 3</fullName>
    </recommendedName>
</protein>
<feature type="compositionally biased region" description="Polar residues" evidence="3">
    <location>
        <begin position="82"/>
        <end position="102"/>
    </location>
</feature>
<keyword evidence="5" id="KW-1185">Reference proteome</keyword>
<evidence type="ECO:0000256" key="2">
    <source>
        <dbReference type="SAM" id="Coils"/>
    </source>
</evidence>
<dbReference type="InterPro" id="IPR019309">
    <property type="entry name" value="WASHC3"/>
</dbReference>
<dbReference type="Proteomes" id="UP000091820">
    <property type="component" value="Unassembled WGS sequence"/>
</dbReference>
<dbReference type="GO" id="GO:0006887">
    <property type="term" value="P:exocytosis"/>
    <property type="evidence" value="ECO:0007669"/>
    <property type="project" value="TreeGrafter"/>
</dbReference>
<dbReference type="Gene3D" id="1.20.5.110">
    <property type="match status" value="1"/>
</dbReference>